<gene>
    <name evidence="1" type="ORF">BDN72DRAFT_928427</name>
</gene>
<keyword evidence="2" id="KW-1185">Reference proteome</keyword>
<protein>
    <submittedName>
        <fullName evidence="1">Uncharacterized protein</fullName>
    </submittedName>
</protein>
<evidence type="ECO:0000313" key="2">
    <source>
        <dbReference type="Proteomes" id="UP000308600"/>
    </source>
</evidence>
<organism evidence="1 2">
    <name type="scientific">Pluteus cervinus</name>
    <dbReference type="NCBI Taxonomy" id="181527"/>
    <lineage>
        <taxon>Eukaryota</taxon>
        <taxon>Fungi</taxon>
        <taxon>Dikarya</taxon>
        <taxon>Basidiomycota</taxon>
        <taxon>Agaricomycotina</taxon>
        <taxon>Agaricomycetes</taxon>
        <taxon>Agaricomycetidae</taxon>
        <taxon>Agaricales</taxon>
        <taxon>Pluteineae</taxon>
        <taxon>Pluteaceae</taxon>
        <taxon>Pluteus</taxon>
    </lineage>
</organism>
<name>A0ACD3AC23_9AGAR</name>
<reference evidence="1 2" key="1">
    <citation type="journal article" date="2019" name="Nat. Ecol. Evol.">
        <title>Megaphylogeny resolves global patterns of mushroom evolution.</title>
        <authorList>
            <person name="Varga T."/>
            <person name="Krizsan K."/>
            <person name="Foldi C."/>
            <person name="Dima B."/>
            <person name="Sanchez-Garcia M."/>
            <person name="Sanchez-Ramirez S."/>
            <person name="Szollosi G.J."/>
            <person name="Szarkandi J.G."/>
            <person name="Papp V."/>
            <person name="Albert L."/>
            <person name="Andreopoulos W."/>
            <person name="Angelini C."/>
            <person name="Antonin V."/>
            <person name="Barry K.W."/>
            <person name="Bougher N.L."/>
            <person name="Buchanan P."/>
            <person name="Buyck B."/>
            <person name="Bense V."/>
            <person name="Catcheside P."/>
            <person name="Chovatia M."/>
            <person name="Cooper J."/>
            <person name="Damon W."/>
            <person name="Desjardin D."/>
            <person name="Finy P."/>
            <person name="Geml J."/>
            <person name="Haridas S."/>
            <person name="Hughes K."/>
            <person name="Justo A."/>
            <person name="Karasinski D."/>
            <person name="Kautmanova I."/>
            <person name="Kiss B."/>
            <person name="Kocsube S."/>
            <person name="Kotiranta H."/>
            <person name="LaButti K.M."/>
            <person name="Lechner B.E."/>
            <person name="Liimatainen K."/>
            <person name="Lipzen A."/>
            <person name="Lukacs Z."/>
            <person name="Mihaltcheva S."/>
            <person name="Morgado L.N."/>
            <person name="Niskanen T."/>
            <person name="Noordeloos M.E."/>
            <person name="Ohm R.A."/>
            <person name="Ortiz-Santana B."/>
            <person name="Ovrebo C."/>
            <person name="Racz N."/>
            <person name="Riley R."/>
            <person name="Savchenko A."/>
            <person name="Shiryaev A."/>
            <person name="Soop K."/>
            <person name="Spirin V."/>
            <person name="Szebenyi C."/>
            <person name="Tomsovsky M."/>
            <person name="Tulloss R.E."/>
            <person name="Uehling J."/>
            <person name="Grigoriev I.V."/>
            <person name="Vagvolgyi C."/>
            <person name="Papp T."/>
            <person name="Martin F.M."/>
            <person name="Miettinen O."/>
            <person name="Hibbett D.S."/>
            <person name="Nagy L.G."/>
        </authorList>
    </citation>
    <scope>NUCLEOTIDE SEQUENCE [LARGE SCALE GENOMIC DNA]</scope>
    <source>
        <strain evidence="1 2">NL-1719</strain>
    </source>
</reference>
<dbReference type="Proteomes" id="UP000308600">
    <property type="component" value="Unassembled WGS sequence"/>
</dbReference>
<dbReference type="EMBL" id="ML208522">
    <property type="protein sequence ID" value="TFK63438.1"/>
    <property type="molecule type" value="Genomic_DNA"/>
</dbReference>
<accession>A0ACD3AC23</accession>
<sequence length="499" mass="57257">MKTSSTPLVILDVNVSGLGNTNTELQIDQLPNELLEIIFFFSISLPDTRPSERSADFNSTTLAISHTCARWRSITHAFPKLWAVIEINVLPTVHILNLLSVYLNHSRDALLDLTIDTWSNPNCYTRPVAPPEGCDDKINKLVEMLKQEAKRWNRVKFSFDRPQPWASLGGMDPWCTSNLTYVNIRQPEGLYANFTNLYGAPFLTEAHWYSAVDIRIHPKYNWVSYHNLRKVSFPSMALEHTLLLLQFCQGLEYLDIYDPTWGAEHFRALPDEPVILPRLQTLAIRSMESSRLLSHLTLPNLKELTLSLHRKRATAALWAVSKMLSRSACILEKFTLVDLSSYEASILSSLTNLAPLLCNLKVLELRLESITIRTIEALMPHFQTPSTTTTNNGYPLPEEVILHFPALDELRLSGCNIKADGLISHMVEARQLLNCPLSKLEVELKTDCLPWRFLKKDEWALEKLVKDKRWESRKSLQDLCWKVRDEKSRQFVARQFYSP</sequence>
<evidence type="ECO:0000313" key="1">
    <source>
        <dbReference type="EMBL" id="TFK63438.1"/>
    </source>
</evidence>
<proteinExistence type="predicted"/>